<dbReference type="GO" id="GO:0004305">
    <property type="term" value="F:ethanolamine kinase activity"/>
    <property type="evidence" value="ECO:0007669"/>
    <property type="project" value="UniProtKB-EC"/>
</dbReference>
<dbReference type="GO" id="GO:0006646">
    <property type="term" value="P:phosphatidylethanolamine biosynthetic process"/>
    <property type="evidence" value="ECO:0007669"/>
    <property type="project" value="TreeGrafter"/>
</dbReference>
<organism evidence="4">
    <name type="scientific">Polytomella parva</name>
    <dbReference type="NCBI Taxonomy" id="51329"/>
    <lineage>
        <taxon>Eukaryota</taxon>
        <taxon>Viridiplantae</taxon>
        <taxon>Chlorophyta</taxon>
        <taxon>core chlorophytes</taxon>
        <taxon>Chlorophyceae</taxon>
        <taxon>CS clade</taxon>
        <taxon>Chlamydomonadales</taxon>
        <taxon>Chlamydomonadaceae</taxon>
        <taxon>Polytomella</taxon>
    </lineage>
</organism>
<dbReference type="EC" id="2.7.1.82" evidence="3"/>
<dbReference type="Pfam" id="PF01633">
    <property type="entry name" value="Choline_kinase"/>
    <property type="match status" value="1"/>
</dbReference>
<dbReference type="EMBL" id="HBFM01032706">
    <property type="protein sequence ID" value="CAD8791688.1"/>
    <property type="molecule type" value="Transcribed_RNA"/>
</dbReference>
<comment type="pathway">
    <text evidence="1">Phospholipid metabolism; phosphatidylethanolamine biosynthesis; phosphatidylethanolamine from ethanolamine: step 1/3.</text>
</comment>
<evidence type="ECO:0000256" key="3">
    <source>
        <dbReference type="ARBA" id="ARBA00038874"/>
    </source>
</evidence>
<dbReference type="PANTHER" id="PTHR22603:SF66">
    <property type="entry name" value="ETHANOLAMINE KINASE"/>
    <property type="match status" value="1"/>
</dbReference>
<dbReference type="CDD" id="cd05157">
    <property type="entry name" value="ETNK_euk"/>
    <property type="match status" value="1"/>
</dbReference>
<dbReference type="PANTHER" id="PTHR22603">
    <property type="entry name" value="CHOLINE/ETHANOALAMINE KINASE"/>
    <property type="match status" value="1"/>
</dbReference>
<protein>
    <recommendedName>
        <fullName evidence="3">ethanolamine kinase</fullName>
        <ecNumber evidence="3">2.7.1.82</ecNumber>
    </recommendedName>
</protein>
<comment type="similarity">
    <text evidence="2">Belongs to the choline/ethanolamine kinase family.</text>
</comment>
<sequence>MSIPYHPISIDFKTDEEEVNNQIKIVCRSLLPGWSDVPDESYKFSKISGGISNILVKADPSGFNGLSPVAVKVFGDKTELLIDREVEKTVLVQLNQHGFGAKVLAFFENGRIEAFIPCKTLVPDEMSDAAVVPYIARRLAAFHALPIDLSGTPATTSGTSSSDPVFRVIRDWLNMASQLSFDHDAKKASAFSKMDLESMHRDVDELETLSRRIQSPIVFAHCDLLSGNILIVSSSSSYPVAENGSNFTQKPAAELLSTPADYAMQFIDFEYSCFTTRGFDLGNHFNEYAGFDCDYTKYPNAEQQAIFLQNYLSVETGHMQGDKGEKGEEEDKAKIKNLSQEANFYALVSHVYWGVWALIQARYSAIDFDYLEYSELRWGEFRRRREEFMAPIKAL</sequence>
<evidence type="ECO:0000313" key="4">
    <source>
        <dbReference type="EMBL" id="CAD8791688.1"/>
    </source>
</evidence>
<dbReference type="Gene3D" id="3.90.1200.10">
    <property type="match status" value="1"/>
</dbReference>
<evidence type="ECO:0000256" key="2">
    <source>
        <dbReference type="ARBA" id="ARBA00038211"/>
    </source>
</evidence>
<accession>A0A7S0VNF9</accession>
<evidence type="ECO:0000256" key="1">
    <source>
        <dbReference type="ARBA" id="ARBA00037883"/>
    </source>
</evidence>
<dbReference type="Gene3D" id="3.30.200.20">
    <property type="entry name" value="Phosphorylase Kinase, domain 1"/>
    <property type="match status" value="1"/>
</dbReference>
<dbReference type="AlphaFoldDB" id="A0A7S0VNF9"/>
<dbReference type="GO" id="GO:0005737">
    <property type="term" value="C:cytoplasm"/>
    <property type="evidence" value="ECO:0007669"/>
    <property type="project" value="TreeGrafter"/>
</dbReference>
<dbReference type="SUPFAM" id="SSF56112">
    <property type="entry name" value="Protein kinase-like (PK-like)"/>
    <property type="match status" value="1"/>
</dbReference>
<dbReference type="InterPro" id="IPR011009">
    <property type="entry name" value="Kinase-like_dom_sf"/>
</dbReference>
<reference evidence="4" key="1">
    <citation type="submission" date="2021-01" db="EMBL/GenBank/DDBJ databases">
        <authorList>
            <person name="Corre E."/>
            <person name="Pelletier E."/>
            <person name="Niang G."/>
            <person name="Scheremetjew M."/>
            <person name="Finn R."/>
            <person name="Kale V."/>
            <person name="Holt S."/>
            <person name="Cochrane G."/>
            <person name="Meng A."/>
            <person name="Brown T."/>
            <person name="Cohen L."/>
        </authorList>
    </citation>
    <scope>NUCLEOTIDE SEQUENCE</scope>
    <source>
        <strain evidence="4">SAG 63-3</strain>
    </source>
</reference>
<name>A0A7S0VNF9_9CHLO</name>
<gene>
    <name evidence="4" type="ORF">PPAR00522_LOCUS21396</name>
</gene>
<proteinExistence type="inferred from homology"/>